<name>A0A7Y9R1Y7_9BURK</name>
<dbReference type="CDD" id="cd06171">
    <property type="entry name" value="Sigma70_r4"/>
    <property type="match status" value="1"/>
</dbReference>
<dbReference type="GO" id="GO:0016987">
    <property type="term" value="F:sigma factor activity"/>
    <property type="evidence" value="ECO:0007669"/>
    <property type="project" value="UniProtKB-KW"/>
</dbReference>
<dbReference type="Proteomes" id="UP000518288">
    <property type="component" value="Unassembled WGS sequence"/>
</dbReference>
<evidence type="ECO:0000256" key="2">
    <source>
        <dbReference type="ARBA" id="ARBA00023015"/>
    </source>
</evidence>
<accession>A0A7Y9R1Y7</accession>
<evidence type="ECO:0000256" key="5">
    <source>
        <dbReference type="SAM" id="MobiDB-lite"/>
    </source>
</evidence>
<dbReference type="Gene3D" id="1.10.10.10">
    <property type="entry name" value="Winged helix-like DNA-binding domain superfamily/Winged helix DNA-binding domain"/>
    <property type="match status" value="1"/>
</dbReference>
<dbReference type="InterPro" id="IPR014284">
    <property type="entry name" value="RNA_pol_sigma-70_dom"/>
</dbReference>
<dbReference type="AlphaFoldDB" id="A0A7Y9R1Y7"/>
<gene>
    <name evidence="8" type="ORF">BDD16_002711</name>
</gene>
<feature type="domain" description="RNA polymerase sigma factor 70 region 4 type 2" evidence="7">
    <location>
        <begin position="83"/>
        <end position="132"/>
    </location>
</feature>
<dbReference type="EMBL" id="JACCFH010000001">
    <property type="protein sequence ID" value="NYG33725.1"/>
    <property type="molecule type" value="Genomic_DNA"/>
</dbReference>
<comment type="similarity">
    <text evidence="1">Belongs to the sigma-70 factor family. ECF subfamily.</text>
</comment>
<evidence type="ECO:0000256" key="1">
    <source>
        <dbReference type="ARBA" id="ARBA00010641"/>
    </source>
</evidence>
<dbReference type="GO" id="GO:0006352">
    <property type="term" value="P:DNA-templated transcription initiation"/>
    <property type="evidence" value="ECO:0007669"/>
    <property type="project" value="InterPro"/>
</dbReference>
<dbReference type="InterPro" id="IPR013325">
    <property type="entry name" value="RNA_pol_sigma_r2"/>
</dbReference>
<evidence type="ECO:0000256" key="4">
    <source>
        <dbReference type="ARBA" id="ARBA00023163"/>
    </source>
</evidence>
<evidence type="ECO:0000313" key="9">
    <source>
        <dbReference type="Proteomes" id="UP000518288"/>
    </source>
</evidence>
<dbReference type="InterPro" id="IPR013249">
    <property type="entry name" value="RNA_pol_sigma70_r4_t2"/>
</dbReference>
<protein>
    <submittedName>
        <fullName evidence="8">RNA polymerase sigma factor (Sigma-70 family)</fullName>
    </submittedName>
</protein>
<dbReference type="InterPro" id="IPR036388">
    <property type="entry name" value="WH-like_DNA-bd_sf"/>
</dbReference>
<dbReference type="InterPro" id="IPR007627">
    <property type="entry name" value="RNA_pol_sigma70_r2"/>
</dbReference>
<feature type="domain" description="RNA polymerase sigma-70 region 2" evidence="6">
    <location>
        <begin position="2"/>
        <end position="37"/>
    </location>
</feature>
<evidence type="ECO:0000313" key="8">
    <source>
        <dbReference type="EMBL" id="NYG33725.1"/>
    </source>
</evidence>
<dbReference type="PANTHER" id="PTHR43133">
    <property type="entry name" value="RNA POLYMERASE ECF-TYPE SIGMA FACTO"/>
    <property type="match status" value="1"/>
</dbReference>
<keyword evidence="3" id="KW-0731">Sigma factor</keyword>
<dbReference type="Pfam" id="PF08281">
    <property type="entry name" value="Sigma70_r4_2"/>
    <property type="match status" value="1"/>
</dbReference>
<feature type="region of interest" description="Disordered" evidence="5">
    <location>
        <begin position="33"/>
        <end position="65"/>
    </location>
</feature>
<dbReference type="InterPro" id="IPR013324">
    <property type="entry name" value="RNA_pol_sigma_r3/r4-like"/>
</dbReference>
<evidence type="ECO:0000259" key="7">
    <source>
        <dbReference type="Pfam" id="PF08281"/>
    </source>
</evidence>
<dbReference type="InterPro" id="IPR039425">
    <property type="entry name" value="RNA_pol_sigma-70-like"/>
</dbReference>
<evidence type="ECO:0000256" key="3">
    <source>
        <dbReference type="ARBA" id="ARBA00023082"/>
    </source>
</evidence>
<dbReference type="SUPFAM" id="SSF88946">
    <property type="entry name" value="Sigma2 domain of RNA polymerase sigma factors"/>
    <property type="match status" value="1"/>
</dbReference>
<dbReference type="PANTHER" id="PTHR43133:SF62">
    <property type="entry name" value="RNA POLYMERASE SIGMA FACTOR SIGZ"/>
    <property type="match status" value="1"/>
</dbReference>
<sequence>MNVWRSASSFDASRAQALTWLSSVARNRAIDSLRRRQTEPETVSTHRPGREDEEDHDMLQDFVSDDPDPQTLFSNAVEARAVRICMDALSADQKQSLALAFYQGLSHAEVAEQMTQPLGSVKSWVRRGLLALRSCLERAGFGGDTGPAVVTVHGPRG</sequence>
<evidence type="ECO:0000259" key="6">
    <source>
        <dbReference type="Pfam" id="PF04542"/>
    </source>
</evidence>
<organism evidence="8 9">
    <name type="scientific">Sphaerotilus montanus</name>
    <dbReference type="NCBI Taxonomy" id="522889"/>
    <lineage>
        <taxon>Bacteria</taxon>
        <taxon>Pseudomonadati</taxon>
        <taxon>Pseudomonadota</taxon>
        <taxon>Betaproteobacteria</taxon>
        <taxon>Burkholderiales</taxon>
        <taxon>Sphaerotilaceae</taxon>
        <taxon>Sphaerotilus</taxon>
    </lineage>
</organism>
<proteinExistence type="inferred from homology"/>
<reference evidence="8 9" key="1">
    <citation type="submission" date="2020-07" db="EMBL/GenBank/DDBJ databases">
        <title>Genomic Encyclopedia of Archaeal and Bacterial Type Strains, Phase II (KMG-II): from individual species to whole genera.</title>
        <authorList>
            <person name="Goeker M."/>
        </authorList>
    </citation>
    <scope>NUCLEOTIDE SEQUENCE [LARGE SCALE GENOMIC DNA]</scope>
    <source>
        <strain evidence="8 9">DSM 21226</strain>
    </source>
</reference>
<dbReference type="Pfam" id="PF04542">
    <property type="entry name" value="Sigma70_r2"/>
    <property type="match status" value="1"/>
</dbReference>
<comment type="caution">
    <text evidence="8">The sequence shown here is derived from an EMBL/GenBank/DDBJ whole genome shotgun (WGS) entry which is preliminary data.</text>
</comment>
<keyword evidence="2" id="KW-0805">Transcription regulation</keyword>
<dbReference type="Gene3D" id="1.10.1740.10">
    <property type="match status" value="1"/>
</dbReference>
<dbReference type="NCBIfam" id="TIGR02937">
    <property type="entry name" value="sigma70-ECF"/>
    <property type="match status" value="1"/>
</dbReference>
<keyword evidence="9" id="KW-1185">Reference proteome</keyword>
<dbReference type="GO" id="GO:0003677">
    <property type="term" value="F:DNA binding"/>
    <property type="evidence" value="ECO:0007669"/>
    <property type="project" value="InterPro"/>
</dbReference>
<dbReference type="SUPFAM" id="SSF88659">
    <property type="entry name" value="Sigma3 and sigma4 domains of RNA polymerase sigma factors"/>
    <property type="match status" value="1"/>
</dbReference>
<keyword evidence="4" id="KW-0804">Transcription</keyword>